<feature type="transmembrane region" description="Helical" evidence="6">
    <location>
        <begin position="205"/>
        <end position="229"/>
    </location>
</feature>
<dbReference type="Gene3D" id="3.30.565.10">
    <property type="entry name" value="Histidine kinase-like ATPase, C-terminal domain"/>
    <property type="match status" value="1"/>
</dbReference>
<keyword evidence="8" id="KW-0547">Nucleotide-binding</keyword>
<evidence type="ECO:0000313" key="8">
    <source>
        <dbReference type="EMBL" id="MEM5500352.1"/>
    </source>
</evidence>
<keyword evidence="4" id="KW-0418">Kinase</keyword>
<reference evidence="8 9" key="1">
    <citation type="submission" date="2024-03" db="EMBL/GenBank/DDBJ databases">
        <title>Community enrichment and isolation of bacterial strains for fucoidan degradation.</title>
        <authorList>
            <person name="Sichert A."/>
        </authorList>
    </citation>
    <scope>NUCLEOTIDE SEQUENCE [LARGE SCALE GENOMIC DNA]</scope>
    <source>
        <strain evidence="8 9">AS62</strain>
    </source>
</reference>
<comment type="caution">
    <text evidence="8">The sequence shown here is derived from an EMBL/GenBank/DDBJ whole genome shotgun (WGS) entry which is preliminary data.</text>
</comment>
<evidence type="ECO:0000256" key="3">
    <source>
        <dbReference type="ARBA" id="ARBA00022679"/>
    </source>
</evidence>
<evidence type="ECO:0000256" key="2">
    <source>
        <dbReference type="ARBA" id="ARBA00012438"/>
    </source>
</evidence>
<name>A0ABU9T2K7_9HYPH</name>
<dbReference type="InterPro" id="IPR036890">
    <property type="entry name" value="HATPase_C_sf"/>
</dbReference>
<feature type="transmembrane region" description="Helical" evidence="6">
    <location>
        <begin position="389"/>
        <end position="406"/>
    </location>
</feature>
<comment type="catalytic activity">
    <reaction evidence="1">
        <text>ATP + protein L-histidine = ADP + protein N-phospho-L-histidine.</text>
        <dbReference type="EC" id="2.7.13.3"/>
    </reaction>
</comment>
<dbReference type="EMBL" id="JBBMQO010000001">
    <property type="protein sequence ID" value="MEM5500352.1"/>
    <property type="molecule type" value="Genomic_DNA"/>
</dbReference>
<keyword evidence="9" id="KW-1185">Reference proteome</keyword>
<feature type="transmembrane region" description="Helical" evidence="6">
    <location>
        <begin position="146"/>
        <end position="166"/>
    </location>
</feature>
<feature type="transmembrane region" description="Helical" evidence="6">
    <location>
        <begin position="297"/>
        <end position="322"/>
    </location>
</feature>
<dbReference type="InterPro" id="IPR003594">
    <property type="entry name" value="HATPase_dom"/>
</dbReference>
<dbReference type="RefSeq" id="WP_342846461.1">
    <property type="nucleotide sequence ID" value="NZ_JBBMQO010000001.1"/>
</dbReference>
<accession>A0ABU9T2K7</accession>
<feature type="transmembrane region" description="Helical" evidence="6">
    <location>
        <begin position="328"/>
        <end position="351"/>
    </location>
</feature>
<feature type="transmembrane region" description="Helical" evidence="6">
    <location>
        <begin position="363"/>
        <end position="383"/>
    </location>
</feature>
<dbReference type="CDD" id="cd16917">
    <property type="entry name" value="HATPase_UhpB-NarQ-NarX-like"/>
    <property type="match status" value="1"/>
</dbReference>
<proteinExistence type="predicted"/>
<keyword evidence="6" id="KW-0472">Membrane</keyword>
<keyword evidence="5" id="KW-0902">Two-component regulatory system</keyword>
<organism evidence="8 9">
    <name type="scientific">Ahrensia kielensis</name>
    <dbReference type="NCBI Taxonomy" id="76980"/>
    <lineage>
        <taxon>Bacteria</taxon>
        <taxon>Pseudomonadati</taxon>
        <taxon>Pseudomonadota</taxon>
        <taxon>Alphaproteobacteria</taxon>
        <taxon>Hyphomicrobiales</taxon>
        <taxon>Ahrensiaceae</taxon>
        <taxon>Ahrensia</taxon>
    </lineage>
</organism>
<feature type="transmembrane region" description="Helical" evidence="6">
    <location>
        <begin position="173"/>
        <end position="193"/>
    </location>
</feature>
<feature type="transmembrane region" description="Helical" evidence="6">
    <location>
        <begin position="264"/>
        <end position="285"/>
    </location>
</feature>
<evidence type="ECO:0000313" key="9">
    <source>
        <dbReference type="Proteomes" id="UP001477870"/>
    </source>
</evidence>
<dbReference type="SMART" id="SM00387">
    <property type="entry name" value="HATPase_c"/>
    <property type="match status" value="1"/>
</dbReference>
<keyword evidence="6" id="KW-1133">Transmembrane helix</keyword>
<dbReference type="EC" id="2.7.13.3" evidence="2"/>
<evidence type="ECO:0000256" key="5">
    <source>
        <dbReference type="ARBA" id="ARBA00023012"/>
    </source>
</evidence>
<dbReference type="GO" id="GO:0005524">
    <property type="term" value="F:ATP binding"/>
    <property type="evidence" value="ECO:0007669"/>
    <property type="project" value="UniProtKB-KW"/>
</dbReference>
<feature type="domain" description="Histidine kinase/HSP90-like ATPase" evidence="7">
    <location>
        <begin position="620"/>
        <end position="710"/>
    </location>
</feature>
<dbReference type="Proteomes" id="UP001477870">
    <property type="component" value="Unassembled WGS sequence"/>
</dbReference>
<dbReference type="InterPro" id="IPR050482">
    <property type="entry name" value="Sensor_HK_TwoCompSys"/>
</dbReference>
<evidence type="ECO:0000256" key="1">
    <source>
        <dbReference type="ARBA" id="ARBA00000085"/>
    </source>
</evidence>
<dbReference type="PANTHER" id="PTHR24421:SF10">
    <property type="entry name" value="NITRATE_NITRITE SENSOR PROTEIN NARQ"/>
    <property type="match status" value="1"/>
</dbReference>
<keyword evidence="8" id="KW-0067">ATP-binding</keyword>
<gene>
    <name evidence="8" type="ORF">WNY59_01980</name>
</gene>
<dbReference type="Pfam" id="PF02518">
    <property type="entry name" value="HATPase_c"/>
    <property type="match status" value="1"/>
</dbReference>
<dbReference type="PANTHER" id="PTHR24421">
    <property type="entry name" value="NITRATE/NITRITE SENSOR PROTEIN NARX-RELATED"/>
    <property type="match status" value="1"/>
</dbReference>
<keyword evidence="3" id="KW-0808">Transferase</keyword>
<keyword evidence="6" id="KW-0812">Transmembrane</keyword>
<evidence type="ECO:0000259" key="7">
    <source>
        <dbReference type="SMART" id="SM00387"/>
    </source>
</evidence>
<evidence type="ECO:0000256" key="4">
    <source>
        <dbReference type="ARBA" id="ARBA00022777"/>
    </source>
</evidence>
<sequence>MRTPAFLMLVVLLGLSTLAAAGALFVAVNQPWLGIVLIPGDDGSVVISKLQRIDFEQNLSAGERLDAIGSKIDDGIAISAFDIVEDPDTLDSQDTLNAFRARQSALSNIKDQNRVWLDVTSASGNVQRIHIAPFSARPAWSLPFEFWLQLLVGCCGMVLGGWVWILRQREAGPFYLFISGVGLMAAALSAAIYGTRELSMPKELLTVLSGINYAGTVSFGAAIICLLAVYPKRIASDRQLITVWIATALATGASIGQVPFSQYFGVYTVIVVQFVAIGALIVVQLHLSKRNPVARAALGWFGLSILAGTSVFVFAIATPLLIGLEPQVSQASAFGVILLIYVGLALGVARYRLFDLGTWAFRLGSYFIGAILLVGLDAFLIYGVAVERVPAFGIALLIVGLVYLPIRNAIGARLNQTLNLTKQIFPQLVEIALERTPERQIAQWQALLTESFNPLTIETTPTVSKATLIENGQSLLIPGHLNLPSLRLQFANGGRRLFSQRDVDQVQNLVDLITHALDSSDAREQGIRQERTRIARDLHDNIGAQLLRTLHTPDLQRKDTVISETLADLRDIISNAQGNGMALDEVLAELRYETNERLALVGVHLHWHYSGNAQVSISARLAHTLRSVVRECASNTIRHAHATELSIKINQINEGIDLTVSDNGKGFDEASPKLGRGLNNIYSRILGEGGSLSIKGTEGTRIDAHFPLVEGGGV</sequence>
<evidence type="ECO:0000256" key="6">
    <source>
        <dbReference type="SAM" id="Phobius"/>
    </source>
</evidence>
<protein>
    <recommendedName>
        <fullName evidence="2">histidine kinase</fullName>
        <ecNumber evidence="2">2.7.13.3</ecNumber>
    </recommendedName>
</protein>
<dbReference type="SUPFAM" id="SSF55874">
    <property type="entry name" value="ATPase domain of HSP90 chaperone/DNA topoisomerase II/histidine kinase"/>
    <property type="match status" value="1"/>
</dbReference>
<feature type="transmembrane region" description="Helical" evidence="6">
    <location>
        <begin position="241"/>
        <end position="258"/>
    </location>
</feature>